<organism evidence="13 14">
    <name type="scientific">Chitinophaga caseinilytica</name>
    <dbReference type="NCBI Taxonomy" id="2267521"/>
    <lineage>
        <taxon>Bacteria</taxon>
        <taxon>Pseudomonadati</taxon>
        <taxon>Bacteroidota</taxon>
        <taxon>Chitinophagia</taxon>
        <taxon>Chitinophagales</taxon>
        <taxon>Chitinophagaceae</taxon>
        <taxon>Chitinophaga</taxon>
    </lineage>
</organism>
<evidence type="ECO:0000256" key="1">
    <source>
        <dbReference type="ARBA" id="ARBA00004651"/>
    </source>
</evidence>
<keyword evidence="8 10" id="KW-0472">Membrane</keyword>
<keyword evidence="7 10" id="KW-0406">Ion transport</keyword>
<evidence type="ECO:0000313" key="14">
    <source>
        <dbReference type="Proteomes" id="UP001449657"/>
    </source>
</evidence>
<feature type="transmembrane region" description="Helical" evidence="10">
    <location>
        <begin position="147"/>
        <end position="171"/>
    </location>
</feature>
<name>A0ABZ2ZBP9_9BACT</name>
<keyword evidence="14" id="KW-1185">Reference proteome</keyword>
<keyword evidence="4 10" id="KW-0812">Transmembrane</keyword>
<comment type="function">
    <text evidence="10">Na(+)/H(+) antiporter that extrudes sodium in exchange for external protons.</text>
</comment>
<feature type="region of interest" description="Disordered" evidence="11">
    <location>
        <begin position="1"/>
        <end position="26"/>
    </location>
</feature>
<dbReference type="PANTHER" id="PTHR10110:SF86">
    <property type="entry name" value="SODIUM_HYDROGEN EXCHANGER 7"/>
    <property type="match status" value="1"/>
</dbReference>
<comment type="similarity">
    <text evidence="10">Belongs to the monovalent cation:proton antiporter 1 (CPA1) transporter (TC 2.A.36) family.</text>
</comment>
<keyword evidence="3 10" id="KW-1003">Cell membrane</keyword>
<feature type="domain" description="Cation/H+ exchanger transmembrane" evidence="12">
    <location>
        <begin position="97"/>
        <end position="439"/>
    </location>
</feature>
<keyword evidence="5 10" id="KW-1133">Transmembrane helix</keyword>
<gene>
    <name evidence="13" type="ORF">WJU22_06955</name>
</gene>
<keyword evidence="9 10" id="KW-0739">Sodium transport</keyword>
<evidence type="ECO:0000256" key="3">
    <source>
        <dbReference type="ARBA" id="ARBA00022475"/>
    </source>
</evidence>
<feature type="transmembrane region" description="Helical" evidence="10">
    <location>
        <begin position="299"/>
        <end position="320"/>
    </location>
</feature>
<dbReference type="RefSeq" id="WP_341842523.1">
    <property type="nucleotide sequence ID" value="NZ_CP149792.1"/>
</dbReference>
<feature type="transmembrane region" description="Helical" evidence="10">
    <location>
        <begin position="340"/>
        <end position="373"/>
    </location>
</feature>
<dbReference type="InterPro" id="IPR018422">
    <property type="entry name" value="Cation/H_exchanger_CPA1"/>
</dbReference>
<comment type="caution">
    <text evidence="10">Lacks conserved residue(s) required for the propagation of feature annotation.</text>
</comment>
<reference evidence="13 14" key="1">
    <citation type="submission" date="2024-03" db="EMBL/GenBank/DDBJ databases">
        <title>Chitinophaga caseinilytica sp. nov., a casein hydrolysing bacterium isolated from forest soil.</title>
        <authorList>
            <person name="Lee D.S."/>
            <person name="Han D.M."/>
            <person name="Baek J.H."/>
            <person name="Choi D.G."/>
            <person name="Jeon J.H."/>
            <person name="Jeon C.O."/>
        </authorList>
    </citation>
    <scope>NUCLEOTIDE SEQUENCE [LARGE SCALE GENOMIC DNA]</scope>
    <source>
        <strain evidence="13 14">KACC 19118</strain>
    </source>
</reference>
<feature type="transmembrane region" description="Helical" evidence="10">
    <location>
        <begin position="414"/>
        <end position="437"/>
    </location>
</feature>
<feature type="transmembrane region" description="Helical" evidence="10">
    <location>
        <begin position="385"/>
        <end position="408"/>
    </location>
</feature>
<feature type="compositionally biased region" description="Basic residues" evidence="11">
    <location>
        <begin position="9"/>
        <end position="26"/>
    </location>
</feature>
<keyword evidence="2 10" id="KW-0813">Transport</keyword>
<dbReference type="Pfam" id="PF00999">
    <property type="entry name" value="Na_H_Exchanger"/>
    <property type="match status" value="1"/>
</dbReference>
<evidence type="ECO:0000256" key="5">
    <source>
        <dbReference type="ARBA" id="ARBA00022989"/>
    </source>
</evidence>
<evidence type="ECO:0000256" key="2">
    <source>
        <dbReference type="ARBA" id="ARBA00022448"/>
    </source>
</evidence>
<evidence type="ECO:0000256" key="10">
    <source>
        <dbReference type="RuleBase" id="RU366002"/>
    </source>
</evidence>
<evidence type="ECO:0000256" key="11">
    <source>
        <dbReference type="SAM" id="MobiDB-lite"/>
    </source>
</evidence>
<dbReference type="InterPro" id="IPR004705">
    <property type="entry name" value="Cation/H_exchanger_CPA1_bac"/>
</dbReference>
<accession>A0ABZ2ZBP9</accession>
<evidence type="ECO:0000259" key="12">
    <source>
        <dbReference type="Pfam" id="PF00999"/>
    </source>
</evidence>
<evidence type="ECO:0000256" key="6">
    <source>
        <dbReference type="ARBA" id="ARBA00023053"/>
    </source>
</evidence>
<proteinExistence type="inferred from homology"/>
<dbReference type="PANTHER" id="PTHR10110">
    <property type="entry name" value="SODIUM/HYDROGEN EXCHANGER"/>
    <property type="match status" value="1"/>
</dbReference>
<dbReference type="EMBL" id="CP150096">
    <property type="protein sequence ID" value="WZN47914.1"/>
    <property type="molecule type" value="Genomic_DNA"/>
</dbReference>
<evidence type="ECO:0000313" key="13">
    <source>
        <dbReference type="EMBL" id="WZN47914.1"/>
    </source>
</evidence>
<feature type="transmembrane region" description="Helical" evidence="10">
    <location>
        <begin position="120"/>
        <end position="141"/>
    </location>
</feature>
<dbReference type="InterPro" id="IPR006153">
    <property type="entry name" value="Cation/H_exchanger_TM"/>
</dbReference>
<sequence>MAQVPPHRALSRQRRVHGIRPQHRPARKIQAAKPIIRYGASVFPLHPAGNFHPAARYAVAEDPRRLSHHPAAGRPFALRHSRHPGRGHQSAVHLRHFPPPLLYEAAWYTSWKDLWRWRRVIGSFAFIMVIVTSFIVAWVSSSFIPGFTMALGFLLGGIVSPPDAVSATSVLKYVKVPKRLSAIIEGESLLNDASSLIVFRFALVAVDSGRFIFQEAAISFVTVIFMGIAIGIAVAIVYYFLHRKLPTSANMDIVLTLTAPYVMYLTAEMFHFSGVLAVVSGGLFLSYRSHKFLSAGSRLRGTTVWSAVAFVLNGLVFLLIGLEMPVVIRDLGPVSLGSAIGYGVLVTLVLIVTRLACTYFASVFTVFISRFITTADPSPGWKGPLIFGWAGMRGVVSLAAALSLPFSFPQRNLILFITFTVILLTLVVQGLSLPWLVKKLDMEDADHPKPVEEQDHIVREKLAALGIRYLDEHYANELANNIPLQHLRARYVAEELARGNVADGDHEVYRKVAFELLEVQRNYLLEINAASYSTDDGVIRKYLGLLDLEEEKLRLKSAEETAE</sequence>
<evidence type="ECO:0000256" key="4">
    <source>
        <dbReference type="ARBA" id="ARBA00022692"/>
    </source>
</evidence>
<dbReference type="NCBIfam" id="TIGR00831">
    <property type="entry name" value="a_cpa1"/>
    <property type="match status" value="1"/>
</dbReference>
<keyword evidence="10" id="KW-0050">Antiport</keyword>
<dbReference type="Proteomes" id="UP001449657">
    <property type="component" value="Chromosome"/>
</dbReference>
<feature type="transmembrane region" description="Helical" evidence="10">
    <location>
        <begin position="217"/>
        <end position="241"/>
    </location>
</feature>
<evidence type="ECO:0000256" key="8">
    <source>
        <dbReference type="ARBA" id="ARBA00023136"/>
    </source>
</evidence>
<feature type="transmembrane region" description="Helical" evidence="10">
    <location>
        <begin position="261"/>
        <end position="287"/>
    </location>
</feature>
<keyword evidence="6 10" id="KW-0915">Sodium</keyword>
<comment type="subcellular location">
    <subcellularLocation>
        <location evidence="1 10">Cell membrane</location>
        <topology evidence="1 10">Multi-pass membrane protein</topology>
    </subcellularLocation>
</comment>
<evidence type="ECO:0000256" key="7">
    <source>
        <dbReference type="ARBA" id="ARBA00023065"/>
    </source>
</evidence>
<evidence type="ECO:0000256" key="9">
    <source>
        <dbReference type="ARBA" id="ARBA00023201"/>
    </source>
</evidence>
<protein>
    <submittedName>
        <fullName evidence="13">Na+/H+ antiporter</fullName>
    </submittedName>
</protein>
<dbReference type="Gene3D" id="6.10.140.1330">
    <property type="match status" value="1"/>
</dbReference>